<dbReference type="GO" id="GO:1990518">
    <property type="term" value="F:single-stranded 3'-5' DNA helicase activity"/>
    <property type="evidence" value="ECO:0007669"/>
    <property type="project" value="TreeGrafter"/>
</dbReference>
<reference evidence="16" key="1">
    <citation type="submission" date="2016-04" db="EMBL/GenBank/DDBJ databases">
        <title>Comparative genomics of biotechnologically important yeasts.</title>
        <authorList>
            <consortium name="DOE Joint Genome Institute"/>
            <person name="Riley R."/>
            <person name="Haridas S."/>
            <person name="Wolfe K.H."/>
            <person name="Lopes M.R."/>
            <person name="Hittinger C.T."/>
            <person name="Goker M."/>
            <person name="Salamov A."/>
            <person name="Wisecaver J."/>
            <person name="Long T.M."/>
            <person name="Aerts A.L."/>
            <person name="Barry K."/>
            <person name="Choi C."/>
            <person name="Clum A."/>
            <person name="Coughlan A.Y."/>
            <person name="Deshpande S."/>
            <person name="Douglass A.P."/>
            <person name="Hanson S.J."/>
            <person name="Klenk H.-P."/>
            <person name="Labutti K."/>
            <person name="Lapidus A."/>
            <person name="Lindquist E."/>
            <person name="Lipzen A."/>
            <person name="Meier-Kolthoff J.P."/>
            <person name="Ohm R.A."/>
            <person name="Otillar R.P."/>
            <person name="Pangilinan J."/>
            <person name="Peng Y."/>
            <person name="Rokas A."/>
            <person name="Rosa C.A."/>
            <person name="Scheuner C."/>
            <person name="Sibirny A.A."/>
            <person name="Slot J.C."/>
            <person name="Stielow J.B."/>
            <person name="Sun H."/>
            <person name="Kurtzman C.P."/>
            <person name="Blackwell M."/>
            <person name="Grigoriev I.V."/>
            <person name="Jeffries T.W."/>
        </authorList>
    </citation>
    <scope>NUCLEOTIDE SEQUENCE [LARGE SCALE GENOMIC DNA]</scope>
    <source>
        <strain evidence="16">NRRL YB-2248</strain>
    </source>
</reference>
<keyword evidence="10 12" id="KW-0131">Cell cycle</keyword>
<dbReference type="SUPFAM" id="SSF50249">
    <property type="entry name" value="Nucleic acid-binding proteins"/>
    <property type="match status" value="1"/>
</dbReference>
<keyword evidence="7 11" id="KW-0067">ATP-binding</keyword>
<protein>
    <recommendedName>
        <fullName evidence="12">DNA replication licensing factor MCM6</fullName>
        <ecNumber evidence="12">3.6.4.12</ecNumber>
    </recommendedName>
</protein>
<feature type="compositionally biased region" description="Basic and acidic residues" evidence="13">
    <location>
        <begin position="763"/>
        <end position="773"/>
    </location>
</feature>
<feature type="region of interest" description="Disordered" evidence="13">
    <location>
        <begin position="742"/>
        <end position="792"/>
    </location>
</feature>
<dbReference type="GO" id="GO:0006267">
    <property type="term" value="P:pre-replicative complex assembly involved in nuclear cell cycle DNA replication"/>
    <property type="evidence" value="ECO:0007669"/>
    <property type="project" value="UniProtKB-ARBA"/>
</dbReference>
<feature type="domain" description="MCM C-terminal AAA(+) ATPase" evidence="14">
    <location>
        <begin position="425"/>
        <end position="631"/>
    </location>
</feature>
<dbReference type="Gene3D" id="2.40.50.140">
    <property type="entry name" value="Nucleic acid-binding proteins"/>
    <property type="match status" value="1"/>
</dbReference>
<gene>
    <name evidence="15" type="ORF">CANARDRAFT_28599</name>
</gene>
<evidence type="ECO:0000256" key="8">
    <source>
        <dbReference type="ARBA" id="ARBA00023125"/>
    </source>
</evidence>
<comment type="function">
    <text evidence="12">Acts as component of the MCM2-7 complex (MCM complex) which is the replicative helicase essential for 'once per cell cycle' DNA replication initiation and elongation in eukaryotic cells. The active ATPase sites in the MCM2-7 ring are formed through the interaction surfaces of two neighboring subunits such that a critical structure of a conserved arginine finger motif is provided in trans relative to the ATP-binding site of the Walker A box of the adjacent subunit. The six ATPase active sites, however, are likely to contribute differentially to the complex helicase activity.</text>
</comment>
<evidence type="ECO:0000313" key="15">
    <source>
        <dbReference type="EMBL" id="ODV85338.1"/>
    </source>
</evidence>
<dbReference type="PRINTS" id="PR01657">
    <property type="entry name" value="MCMFAMILY"/>
</dbReference>
<dbReference type="Pfam" id="PF17855">
    <property type="entry name" value="MCM_lid"/>
    <property type="match status" value="1"/>
</dbReference>
<dbReference type="InterPro" id="IPR018525">
    <property type="entry name" value="MCM_CS"/>
</dbReference>
<dbReference type="SUPFAM" id="SSF52540">
    <property type="entry name" value="P-loop containing nucleoside triphosphate hydrolases"/>
    <property type="match status" value="1"/>
</dbReference>
<feature type="region of interest" description="Disordered" evidence="13">
    <location>
        <begin position="1"/>
        <end position="58"/>
    </location>
</feature>
<keyword evidence="3 12" id="KW-0235">DNA replication</keyword>
<dbReference type="Pfam" id="PF18263">
    <property type="entry name" value="WHD_MCM6"/>
    <property type="match status" value="1"/>
</dbReference>
<dbReference type="GO" id="GO:1902969">
    <property type="term" value="P:mitotic DNA replication"/>
    <property type="evidence" value="ECO:0007669"/>
    <property type="project" value="TreeGrafter"/>
</dbReference>
<evidence type="ECO:0000259" key="14">
    <source>
        <dbReference type="PROSITE" id="PS50051"/>
    </source>
</evidence>
<name>A0A1E4T0T6_9ASCO</name>
<evidence type="ECO:0000256" key="1">
    <source>
        <dbReference type="ARBA" id="ARBA00004123"/>
    </source>
</evidence>
<keyword evidence="9" id="KW-0539">Nucleus</keyword>
<dbReference type="Proteomes" id="UP000094801">
    <property type="component" value="Unassembled WGS sequence"/>
</dbReference>
<dbReference type="InterPro" id="IPR033762">
    <property type="entry name" value="MCM_OB"/>
</dbReference>
<dbReference type="GO" id="GO:0006279">
    <property type="term" value="P:premeiotic DNA replication"/>
    <property type="evidence" value="ECO:0007669"/>
    <property type="project" value="UniProtKB-ARBA"/>
</dbReference>
<sequence>MATIASSPLPSSGGFGTQTSNIISDIHQGLNEPQQQHQQDEDMEEDTPQAMRRRRDLSSIPKVTDLTAEKVKEAFEQFLKEYTDEEIQEEDKEFHGKVYIAQISAMAHYDLATIYVDYQQLLTIENGILASAIISQYYRFLPYLLSGLRTVIKQTYPALLRRSARIAEDEETSVTERIFQISFYNLPTTHRVRELRADNIGTLLSISGTVTRTSEVRPELYKGAFTCDMCKTLVENVEQSFKYTEPTSCPNPSCENQAYWTLNIQNSTFLDWQKVRVQENSSEIPTGTMPRILDVILRGELVERAKPGDKCKFTGTEVVIPDVTQLGLPGVKPTAVRQRGMGSTTESLNSGITGLKALGARDLTYKIALFAVHVNSMVSKDNNNDYDHNASEQNVDPDKEQELFLNTLSEQEVNELKEMVGDDNIYSHLINSVAPAVFGHETVKKGILLQLLGGVHKKTVDGINLRGDINVCIVGDPSTSKSQFLKYVNSFAPRAVYTSGKASSAAGLTASVVRDEESGEFTIEAGALMLADNGICCIDEFDKMDIVDQVAIHEAMEQQTISIAKAGIHATLNARTSILAAANPIGGRYNPKVGLKSNLAMTAPIMSRFDLFFVVLDECNERIDTQLADHIVNLHMLRDDAINPPYSKEQLLRYIQYARTFKPKMTKHARSYLIERYKELRSDDAQGLGRSSYRITVRQLESMIRLSEAIARANCTENITPTFVAEAYDLLRKSIIRVEKDDVEIEADPEEEDDEDNDQEQEGSQHIDPREEGDTQMGESQTVEEETEKQKVSVPYDKYAEIMNCFVRKISQVEQETQTSQTDNDDDDDVDIIQQQQASKCTSDFLVDYYLDSIEDKINSSKQYWNERRIARKVLRKLVKDKILICVNPTEDYNSELTEEELANANIESLTPEEAEAKIEELKKKKDNERKSKMIYILHPNCAVVDFFDNEQD</sequence>
<dbReference type="Gene3D" id="3.30.1640.10">
    <property type="entry name" value="mini-chromosome maintenance (MCM) complex, chain A, domain 1"/>
    <property type="match status" value="1"/>
</dbReference>
<dbReference type="GO" id="GO:0005524">
    <property type="term" value="F:ATP binding"/>
    <property type="evidence" value="ECO:0007669"/>
    <property type="project" value="UniProtKB-UniRule"/>
</dbReference>
<dbReference type="EC" id="3.6.4.12" evidence="12"/>
<dbReference type="InterPro" id="IPR001208">
    <property type="entry name" value="MCM_dom"/>
</dbReference>
<keyword evidence="16" id="KW-1185">Reference proteome</keyword>
<dbReference type="InterPro" id="IPR012340">
    <property type="entry name" value="NA-bd_OB-fold"/>
</dbReference>
<organism evidence="15 16">
    <name type="scientific">[Candida] arabinofermentans NRRL YB-2248</name>
    <dbReference type="NCBI Taxonomy" id="983967"/>
    <lineage>
        <taxon>Eukaryota</taxon>
        <taxon>Fungi</taxon>
        <taxon>Dikarya</taxon>
        <taxon>Ascomycota</taxon>
        <taxon>Saccharomycotina</taxon>
        <taxon>Pichiomycetes</taxon>
        <taxon>Pichiales</taxon>
        <taxon>Pichiaceae</taxon>
        <taxon>Ogataea</taxon>
        <taxon>Ogataea/Candida clade</taxon>
    </lineage>
</organism>
<dbReference type="OrthoDB" id="1744952at2759"/>
<evidence type="ECO:0000256" key="6">
    <source>
        <dbReference type="ARBA" id="ARBA00022806"/>
    </source>
</evidence>
<dbReference type="Pfam" id="PF00493">
    <property type="entry name" value="MCM"/>
    <property type="match status" value="1"/>
</dbReference>
<dbReference type="CDD" id="cd17757">
    <property type="entry name" value="MCM6"/>
    <property type="match status" value="1"/>
</dbReference>
<dbReference type="GO" id="GO:0006271">
    <property type="term" value="P:DNA strand elongation involved in DNA replication"/>
    <property type="evidence" value="ECO:0007669"/>
    <property type="project" value="UniProtKB-ARBA"/>
</dbReference>
<dbReference type="PRINTS" id="PR01662">
    <property type="entry name" value="MCMPROTEIN6"/>
</dbReference>
<feature type="compositionally biased region" description="Polar residues" evidence="13">
    <location>
        <begin position="1"/>
        <end position="10"/>
    </location>
</feature>
<evidence type="ECO:0000256" key="4">
    <source>
        <dbReference type="ARBA" id="ARBA00022741"/>
    </source>
</evidence>
<evidence type="ECO:0000256" key="9">
    <source>
        <dbReference type="ARBA" id="ARBA00023242"/>
    </source>
</evidence>
<dbReference type="InterPro" id="IPR031327">
    <property type="entry name" value="MCM"/>
</dbReference>
<dbReference type="EMBL" id="KV453853">
    <property type="protein sequence ID" value="ODV85338.1"/>
    <property type="molecule type" value="Genomic_DNA"/>
</dbReference>
<evidence type="ECO:0000256" key="3">
    <source>
        <dbReference type="ARBA" id="ARBA00022705"/>
    </source>
</evidence>
<evidence type="ECO:0000256" key="7">
    <source>
        <dbReference type="ARBA" id="ARBA00022840"/>
    </source>
</evidence>
<dbReference type="FunFam" id="2.20.28.10:FF:000003">
    <property type="entry name" value="DNA helicase"/>
    <property type="match status" value="1"/>
</dbReference>
<evidence type="ECO:0000256" key="2">
    <source>
        <dbReference type="ARBA" id="ARBA00008010"/>
    </source>
</evidence>
<keyword evidence="5 12" id="KW-0378">Hydrolase</keyword>
<keyword evidence="6 12" id="KW-0347">Helicase</keyword>
<feature type="compositionally biased region" description="Acidic residues" evidence="13">
    <location>
        <begin position="742"/>
        <end position="761"/>
    </location>
</feature>
<dbReference type="PANTHER" id="PTHR11630">
    <property type="entry name" value="DNA REPLICATION LICENSING FACTOR MCM FAMILY MEMBER"/>
    <property type="match status" value="1"/>
</dbReference>
<comment type="subunit">
    <text evidence="12">Component of the MCM2-7 complex.</text>
</comment>
<dbReference type="GO" id="GO:0005656">
    <property type="term" value="C:nuclear pre-replicative complex"/>
    <property type="evidence" value="ECO:0007669"/>
    <property type="project" value="UniProtKB-ARBA"/>
</dbReference>
<dbReference type="GO" id="GO:0097373">
    <property type="term" value="C:MCM core complex"/>
    <property type="evidence" value="ECO:0007669"/>
    <property type="project" value="UniProtKB-ARBA"/>
</dbReference>
<evidence type="ECO:0000256" key="13">
    <source>
        <dbReference type="SAM" id="MobiDB-lite"/>
    </source>
</evidence>
<dbReference type="PANTHER" id="PTHR11630:SF43">
    <property type="entry name" value="DNA REPLICATION LICENSING FACTOR MCM6"/>
    <property type="match status" value="1"/>
</dbReference>
<dbReference type="Pfam" id="PF17207">
    <property type="entry name" value="MCM_OB"/>
    <property type="match status" value="1"/>
</dbReference>
<dbReference type="GO" id="GO:0016887">
    <property type="term" value="F:ATP hydrolysis activity"/>
    <property type="evidence" value="ECO:0007669"/>
    <property type="project" value="RHEA"/>
</dbReference>
<dbReference type="PROSITE" id="PS50051">
    <property type="entry name" value="MCM_2"/>
    <property type="match status" value="1"/>
</dbReference>
<dbReference type="Pfam" id="PF14551">
    <property type="entry name" value="MCM_N"/>
    <property type="match status" value="1"/>
</dbReference>
<dbReference type="GO" id="GO:0043596">
    <property type="term" value="C:nuclear replication fork"/>
    <property type="evidence" value="ECO:0007669"/>
    <property type="project" value="UniProtKB-ARBA"/>
</dbReference>
<dbReference type="GO" id="GO:0000727">
    <property type="term" value="P:double-strand break repair via break-induced replication"/>
    <property type="evidence" value="ECO:0007669"/>
    <property type="project" value="TreeGrafter"/>
</dbReference>
<dbReference type="InterPro" id="IPR008049">
    <property type="entry name" value="MCM6"/>
</dbReference>
<dbReference type="InterPro" id="IPR041562">
    <property type="entry name" value="MCM_lid"/>
</dbReference>
<dbReference type="Gene3D" id="3.40.50.300">
    <property type="entry name" value="P-loop containing nucleotide triphosphate hydrolases"/>
    <property type="match status" value="1"/>
</dbReference>
<evidence type="ECO:0000256" key="5">
    <source>
        <dbReference type="ARBA" id="ARBA00022801"/>
    </source>
</evidence>
<comment type="similarity">
    <text evidence="2 11">Belongs to the MCM family.</text>
</comment>
<dbReference type="FunFam" id="3.40.50.300:FF:000115">
    <property type="entry name" value="DNA helicase"/>
    <property type="match status" value="1"/>
</dbReference>
<dbReference type="STRING" id="983967.A0A1E4T0T6"/>
<comment type="subcellular location">
    <subcellularLocation>
        <location evidence="1 12">Nucleus</location>
    </subcellularLocation>
</comment>
<dbReference type="Gene3D" id="1.20.58.870">
    <property type="match status" value="1"/>
</dbReference>
<dbReference type="GO" id="GO:0071162">
    <property type="term" value="C:CMG complex"/>
    <property type="evidence" value="ECO:0007669"/>
    <property type="project" value="UniProtKB-ARBA"/>
</dbReference>
<evidence type="ECO:0000256" key="12">
    <source>
        <dbReference type="RuleBase" id="RU368064"/>
    </source>
</evidence>
<dbReference type="InterPro" id="IPR027417">
    <property type="entry name" value="P-loop_NTPase"/>
</dbReference>
<comment type="catalytic activity">
    <reaction evidence="12">
        <text>ATP + H2O = ADP + phosphate + H(+)</text>
        <dbReference type="Rhea" id="RHEA:13065"/>
        <dbReference type="ChEBI" id="CHEBI:15377"/>
        <dbReference type="ChEBI" id="CHEBI:15378"/>
        <dbReference type="ChEBI" id="CHEBI:30616"/>
        <dbReference type="ChEBI" id="CHEBI:43474"/>
        <dbReference type="ChEBI" id="CHEBI:456216"/>
        <dbReference type="EC" id="3.6.4.12"/>
    </reaction>
</comment>
<keyword evidence="8 11" id="KW-0238">DNA-binding</keyword>
<dbReference type="InterPro" id="IPR027925">
    <property type="entry name" value="MCM_N"/>
</dbReference>
<evidence type="ECO:0000256" key="11">
    <source>
        <dbReference type="RuleBase" id="RU004070"/>
    </source>
</evidence>
<dbReference type="InterPro" id="IPR041024">
    <property type="entry name" value="Mcm6_C"/>
</dbReference>
<dbReference type="SMART" id="SM00350">
    <property type="entry name" value="MCM"/>
    <property type="match status" value="1"/>
</dbReference>
<dbReference type="Gene3D" id="2.20.28.10">
    <property type="match status" value="1"/>
</dbReference>
<accession>A0A1E4T0T6</accession>
<dbReference type="GO" id="GO:0003697">
    <property type="term" value="F:single-stranded DNA binding"/>
    <property type="evidence" value="ECO:0007669"/>
    <property type="project" value="TreeGrafter"/>
</dbReference>
<dbReference type="GO" id="GO:0006270">
    <property type="term" value="P:DNA replication initiation"/>
    <property type="evidence" value="ECO:0007669"/>
    <property type="project" value="UniProtKB-UniRule"/>
</dbReference>
<evidence type="ECO:0000313" key="16">
    <source>
        <dbReference type="Proteomes" id="UP000094801"/>
    </source>
</evidence>
<evidence type="ECO:0000256" key="10">
    <source>
        <dbReference type="ARBA" id="ARBA00023306"/>
    </source>
</evidence>
<keyword evidence="4 11" id="KW-0547">Nucleotide-binding</keyword>
<dbReference type="AlphaFoldDB" id="A0A1E4T0T6"/>
<dbReference type="GO" id="GO:0003688">
    <property type="term" value="F:DNA replication origin binding"/>
    <property type="evidence" value="ECO:0007669"/>
    <property type="project" value="UniProtKB-ARBA"/>
</dbReference>
<dbReference type="GO" id="GO:0042555">
    <property type="term" value="C:MCM complex"/>
    <property type="evidence" value="ECO:0007669"/>
    <property type="project" value="UniProtKB-UniRule"/>
</dbReference>
<proteinExistence type="inferred from homology"/>
<dbReference type="PROSITE" id="PS00847">
    <property type="entry name" value="MCM_1"/>
    <property type="match status" value="1"/>
</dbReference>